<evidence type="ECO:0000259" key="3">
    <source>
        <dbReference type="PROSITE" id="PS50137"/>
    </source>
</evidence>
<dbReference type="AlphaFoldDB" id="A0A9P7FH25"/>
<reference evidence="4" key="1">
    <citation type="journal article" date="2020" name="New Phytol.">
        <title>Comparative genomics reveals dynamic genome evolution in host specialist ectomycorrhizal fungi.</title>
        <authorList>
            <person name="Lofgren L.A."/>
            <person name="Nguyen N.H."/>
            <person name="Vilgalys R."/>
            <person name="Ruytinx J."/>
            <person name="Liao H.L."/>
            <person name="Branco S."/>
            <person name="Kuo A."/>
            <person name="LaButti K."/>
            <person name="Lipzen A."/>
            <person name="Andreopoulos W."/>
            <person name="Pangilinan J."/>
            <person name="Riley R."/>
            <person name="Hundley H."/>
            <person name="Na H."/>
            <person name="Barry K."/>
            <person name="Grigoriev I.V."/>
            <person name="Stajich J.E."/>
            <person name="Kennedy P.G."/>
        </authorList>
    </citation>
    <scope>NUCLEOTIDE SEQUENCE</scope>
    <source>
        <strain evidence="4">FC423</strain>
    </source>
</reference>
<dbReference type="GeneID" id="64691142"/>
<protein>
    <recommendedName>
        <fullName evidence="3">DRBM domain-containing protein</fullName>
    </recommendedName>
</protein>
<dbReference type="Gene3D" id="3.30.160.20">
    <property type="match status" value="1"/>
</dbReference>
<dbReference type="OrthoDB" id="112668at2759"/>
<evidence type="ECO:0000313" key="5">
    <source>
        <dbReference type="Proteomes" id="UP000823399"/>
    </source>
</evidence>
<name>A0A9P7FH25_9AGAM</name>
<sequence>MSGDNHPRMRLNNEFQRIYGSSAPNHVRWEVYSEGPPNASTWHATIFVDDQNYSYASAPTRGAARDAAAQQACERLRRDGSTGSN</sequence>
<dbReference type="EMBL" id="JABBWM010000004">
    <property type="protein sequence ID" value="KAG2118123.1"/>
    <property type="molecule type" value="Genomic_DNA"/>
</dbReference>
<keyword evidence="1" id="KW-0694">RNA-binding</keyword>
<feature type="compositionally biased region" description="Basic and acidic residues" evidence="2">
    <location>
        <begin position="74"/>
        <end position="85"/>
    </location>
</feature>
<proteinExistence type="predicted"/>
<gene>
    <name evidence="4" type="ORF">F5147DRAFT_257964</name>
</gene>
<evidence type="ECO:0000256" key="2">
    <source>
        <dbReference type="SAM" id="MobiDB-lite"/>
    </source>
</evidence>
<accession>A0A9P7FH25</accession>
<dbReference type="RefSeq" id="XP_041298640.1">
    <property type="nucleotide sequence ID" value="XM_041428883.1"/>
</dbReference>
<dbReference type="SUPFAM" id="SSF54768">
    <property type="entry name" value="dsRNA-binding domain-like"/>
    <property type="match status" value="1"/>
</dbReference>
<feature type="region of interest" description="Disordered" evidence="2">
    <location>
        <begin position="66"/>
        <end position="85"/>
    </location>
</feature>
<dbReference type="GO" id="GO:0003723">
    <property type="term" value="F:RNA binding"/>
    <property type="evidence" value="ECO:0007669"/>
    <property type="project" value="UniProtKB-UniRule"/>
</dbReference>
<evidence type="ECO:0000313" key="4">
    <source>
        <dbReference type="EMBL" id="KAG2118123.1"/>
    </source>
</evidence>
<dbReference type="Pfam" id="PF00035">
    <property type="entry name" value="dsrm"/>
    <property type="match status" value="1"/>
</dbReference>
<dbReference type="PROSITE" id="PS50137">
    <property type="entry name" value="DS_RBD"/>
    <property type="match status" value="1"/>
</dbReference>
<dbReference type="InterPro" id="IPR014720">
    <property type="entry name" value="dsRBD_dom"/>
</dbReference>
<keyword evidence="5" id="KW-1185">Reference proteome</keyword>
<evidence type="ECO:0000256" key="1">
    <source>
        <dbReference type="PROSITE-ProRule" id="PRU00266"/>
    </source>
</evidence>
<dbReference type="Proteomes" id="UP000823399">
    <property type="component" value="Unassembled WGS sequence"/>
</dbReference>
<comment type="caution">
    <text evidence="4">The sequence shown here is derived from an EMBL/GenBank/DDBJ whole genome shotgun (WGS) entry which is preliminary data.</text>
</comment>
<feature type="domain" description="DRBM" evidence="3">
    <location>
        <begin position="6"/>
        <end position="78"/>
    </location>
</feature>
<organism evidence="4 5">
    <name type="scientific">Suillus discolor</name>
    <dbReference type="NCBI Taxonomy" id="1912936"/>
    <lineage>
        <taxon>Eukaryota</taxon>
        <taxon>Fungi</taxon>
        <taxon>Dikarya</taxon>
        <taxon>Basidiomycota</taxon>
        <taxon>Agaricomycotina</taxon>
        <taxon>Agaricomycetes</taxon>
        <taxon>Agaricomycetidae</taxon>
        <taxon>Boletales</taxon>
        <taxon>Suillineae</taxon>
        <taxon>Suillaceae</taxon>
        <taxon>Suillus</taxon>
    </lineage>
</organism>